<evidence type="ECO:0000259" key="1">
    <source>
        <dbReference type="Pfam" id="PF00626"/>
    </source>
</evidence>
<dbReference type="InterPro" id="IPR029006">
    <property type="entry name" value="ADF-H/Gelsolin-like_dom_sf"/>
</dbReference>
<feature type="domain" description="Gelsolin-like" evidence="1">
    <location>
        <begin position="62"/>
        <end position="131"/>
    </location>
</feature>
<accession>A0A1Z5J8X7</accession>
<organism evidence="2 3">
    <name type="scientific">Fistulifera solaris</name>
    <name type="common">Oleaginous diatom</name>
    <dbReference type="NCBI Taxonomy" id="1519565"/>
    <lineage>
        <taxon>Eukaryota</taxon>
        <taxon>Sar</taxon>
        <taxon>Stramenopiles</taxon>
        <taxon>Ochrophyta</taxon>
        <taxon>Bacillariophyta</taxon>
        <taxon>Bacillariophyceae</taxon>
        <taxon>Bacillariophycidae</taxon>
        <taxon>Naviculales</taxon>
        <taxon>Naviculaceae</taxon>
        <taxon>Fistulifera</taxon>
    </lineage>
</organism>
<dbReference type="PANTHER" id="PTHR11977">
    <property type="entry name" value="VILLIN"/>
    <property type="match status" value="1"/>
</dbReference>
<dbReference type="InterPro" id="IPR007122">
    <property type="entry name" value="Villin/Gelsolin"/>
</dbReference>
<evidence type="ECO:0000313" key="2">
    <source>
        <dbReference type="EMBL" id="GAX10435.1"/>
    </source>
</evidence>
<dbReference type="Pfam" id="PF00626">
    <property type="entry name" value="Gelsolin"/>
    <property type="match status" value="2"/>
</dbReference>
<comment type="caution">
    <text evidence="2">The sequence shown here is derived from an EMBL/GenBank/DDBJ whole genome shotgun (WGS) entry which is preliminary data.</text>
</comment>
<dbReference type="InParanoid" id="A0A1Z5J8X7"/>
<dbReference type="GO" id="GO:0005737">
    <property type="term" value="C:cytoplasm"/>
    <property type="evidence" value="ECO:0007669"/>
    <property type="project" value="TreeGrafter"/>
</dbReference>
<dbReference type="AlphaFoldDB" id="A0A1Z5J8X7"/>
<evidence type="ECO:0000313" key="3">
    <source>
        <dbReference type="Proteomes" id="UP000198406"/>
    </source>
</evidence>
<dbReference type="OrthoDB" id="6375767at2759"/>
<dbReference type="GO" id="GO:0008154">
    <property type="term" value="P:actin polymerization or depolymerization"/>
    <property type="evidence" value="ECO:0007669"/>
    <property type="project" value="TreeGrafter"/>
</dbReference>
<dbReference type="Proteomes" id="UP000198406">
    <property type="component" value="Unassembled WGS sequence"/>
</dbReference>
<dbReference type="PRINTS" id="PR00597">
    <property type="entry name" value="GELSOLIN"/>
</dbReference>
<dbReference type="Gene3D" id="3.40.20.10">
    <property type="entry name" value="Severin"/>
    <property type="match status" value="3"/>
</dbReference>
<feature type="domain" description="Gelsolin-like" evidence="1">
    <location>
        <begin position="299"/>
        <end position="347"/>
    </location>
</feature>
<dbReference type="GO" id="GO:0015629">
    <property type="term" value="C:actin cytoskeleton"/>
    <property type="evidence" value="ECO:0007669"/>
    <property type="project" value="TreeGrafter"/>
</dbReference>
<protein>
    <submittedName>
        <fullName evidence="2">Gelsolin</fullName>
    </submittedName>
</protein>
<dbReference type="EMBL" id="BDSP01000017">
    <property type="protein sequence ID" value="GAX10435.1"/>
    <property type="molecule type" value="Genomic_DNA"/>
</dbReference>
<dbReference type="InterPro" id="IPR007123">
    <property type="entry name" value="Gelsolin-like_dom"/>
</dbReference>
<dbReference type="PANTHER" id="PTHR11977:SF130">
    <property type="entry name" value="SEVERIN"/>
    <property type="match status" value="1"/>
</dbReference>
<reference evidence="2 3" key="1">
    <citation type="journal article" date="2015" name="Plant Cell">
        <title>Oil accumulation by the oleaginous diatom Fistulifera solaris as revealed by the genome and transcriptome.</title>
        <authorList>
            <person name="Tanaka T."/>
            <person name="Maeda Y."/>
            <person name="Veluchamy A."/>
            <person name="Tanaka M."/>
            <person name="Abida H."/>
            <person name="Marechal E."/>
            <person name="Bowler C."/>
            <person name="Muto M."/>
            <person name="Sunaga Y."/>
            <person name="Tanaka M."/>
            <person name="Yoshino T."/>
            <person name="Taniguchi T."/>
            <person name="Fukuda Y."/>
            <person name="Nemoto M."/>
            <person name="Matsumoto M."/>
            <person name="Wong P.S."/>
            <person name="Aburatani S."/>
            <person name="Fujibuchi W."/>
        </authorList>
    </citation>
    <scope>NUCLEOTIDE SEQUENCE [LARGE SCALE GENOMIC DNA]</scope>
    <source>
        <strain evidence="2 3">JPCC DA0580</strain>
    </source>
</reference>
<dbReference type="SMART" id="SM00262">
    <property type="entry name" value="GEL"/>
    <property type="match status" value="3"/>
</dbReference>
<dbReference type="CDD" id="cd11290">
    <property type="entry name" value="gelsolin_S1_like"/>
    <property type="match status" value="1"/>
</dbReference>
<dbReference type="GO" id="GO:0051015">
    <property type="term" value="F:actin filament binding"/>
    <property type="evidence" value="ECO:0007669"/>
    <property type="project" value="InterPro"/>
</dbReference>
<dbReference type="SUPFAM" id="SSF55753">
    <property type="entry name" value="Actin depolymerizing proteins"/>
    <property type="match status" value="3"/>
</dbReference>
<proteinExistence type="predicted"/>
<gene>
    <name evidence="2" type="ORF">FisN_21Lh134</name>
</gene>
<sequence length="369" mass="41449">MQLNQRIPWKDSNLSLIGSDLDHKIKEAAADDETQWEGIGVEPGLQVWRIEDFKIVPWDKPGKFYTGDSYIVLNTYQRNNKLLHDVHIWIGSESSQDEYGTAAYKMVECDEVLGGGAVQHRETQGHESSLFQSYFDDKLEYWTGGSASGFHHVEATDEQPILYRVKGTQKGLRMTQLPLKKGSLNHGDSFILYASTSSVWIWHGKSANPDEKAKAGTLGEKMCTHGTAVVLDDGDDDDATNFWKYLGSGEISEADDKDHTVESFVPVLYRLHQGGEPEQVSKAAAQVKIRFGKADPPIDKNLLVEDEMLLLDAGWELFLWMGKDVQRTEKLQAIAQAEDFSKKDARTMNLPLTLVKSGWESSDFMCHFG</sequence>
<keyword evidence="3" id="KW-1185">Reference proteome</keyword>
<name>A0A1Z5J8X7_FISSO</name>